<accession>A0A1C7MBU7</accession>
<keyword evidence="2" id="KW-1185">Reference proteome</keyword>
<dbReference type="AlphaFoldDB" id="A0A1C7MBU7"/>
<reference evidence="1 2" key="1">
    <citation type="submission" date="2016-03" db="EMBL/GenBank/DDBJ databases">
        <title>Whole genome sequencing of Grifola frondosa 9006-11.</title>
        <authorList>
            <person name="Min B."/>
            <person name="Park H."/>
            <person name="Kim J.-G."/>
            <person name="Cho H."/>
            <person name="Oh Y.-L."/>
            <person name="Kong W.-S."/>
            <person name="Choi I.-G."/>
        </authorList>
    </citation>
    <scope>NUCLEOTIDE SEQUENCE [LARGE SCALE GENOMIC DNA]</scope>
    <source>
        <strain evidence="1 2">9006-11</strain>
    </source>
</reference>
<organism evidence="1 2">
    <name type="scientific">Grifola frondosa</name>
    <name type="common">Maitake</name>
    <name type="synonym">Polyporus frondosus</name>
    <dbReference type="NCBI Taxonomy" id="5627"/>
    <lineage>
        <taxon>Eukaryota</taxon>
        <taxon>Fungi</taxon>
        <taxon>Dikarya</taxon>
        <taxon>Basidiomycota</taxon>
        <taxon>Agaricomycotina</taxon>
        <taxon>Agaricomycetes</taxon>
        <taxon>Polyporales</taxon>
        <taxon>Grifolaceae</taxon>
        <taxon>Grifola</taxon>
    </lineage>
</organism>
<protein>
    <submittedName>
        <fullName evidence="1">Uncharacterized protein</fullName>
    </submittedName>
</protein>
<sequence length="121" mass="13154">MAPNTIPTAVPGIRPQSAGQASICRPLVVCVINRHGQRCASNSVDSDTAGERSLPATFVMEQQVFVKTGTNMWAMGTIVKLLNLCQWRYSGVAYEVKYTTSDGQTQIACFLPHDIRPAIQA</sequence>
<evidence type="ECO:0000313" key="2">
    <source>
        <dbReference type="Proteomes" id="UP000092993"/>
    </source>
</evidence>
<dbReference type="Proteomes" id="UP000092993">
    <property type="component" value="Unassembled WGS sequence"/>
</dbReference>
<proteinExistence type="predicted"/>
<gene>
    <name evidence="1" type="ORF">A0H81_07581</name>
</gene>
<comment type="caution">
    <text evidence="1">The sequence shown here is derived from an EMBL/GenBank/DDBJ whole genome shotgun (WGS) entry which is preliminary data.</text>
</comment>
<name>A0A1C7MBU7_GRIFR</name>
<dbReference type="EMBL" id="LUGG01000009">
    <property type="protein sequence ID" value="OBZ72454.1"/>
    <property type="molecule type" value="Genomic_DNA"/>
</dbReference>
<evidence type="ECO:0000313" key="1">
    <source>
        <dbReference type="EMBL" id="OBZ72454.1"/>
    </source>
</evidence>